<dbReference type="Proteomes" id="UP000595466">
    <property type="component" value="Chromosome"/>
</dbReference>
<dbReference type="Gene3D" id="3.30.460.20">
    <property type="entry name" value="CorA soluble domain-like"/>
    <property type="match status" value="1"/>
</dbReference>
<protein>
    <submittedName>
        <fullName evidence="7">Magnesium and cobalt transport protein CorA</fullName>
    </submittedName>
    <submittedName>
        <fullName evidence="8">Magnesium transport protein CorA</fullName>
    </submittedName>
    <submittedName>
        <fullName evidence="9">Magnesium transporter CorA family protein</fullName>
    </submittedName>
</protein>
<evidence type="ECO:0000313" key="12">
    <source>
        <dbReference type="Proteomes" id="UP000595466"/>
    </source>
</evidence>
<dbReference type="EMBL" id="LUXM01000040">
    <property type="protein sequence ID" value="KZU92297.1"/>
    <property type="molecule type" value="Genomic_DNA"/>
</dbReference>
<dbReference type="InterPro" id="IPR045861">
    <property type="entry name" value="CorA_cytoplasmic_dom"/>
</dbReference>
<reference evidence="8 11" key="2">
    <citation type="submission" date="2016-08" db="EMBL/GenBank/DDBJ databases">
        <title>Genome sequencing of Lactobacillus plantarum JSA22, isolated from fermented soybean paste.</title>
        <authorList>
            <person name="Choi H.S."/>
        </authorList>
    </citation>
    <scope>NUCLEOTIDE SEQUENCE [LARGE SCALE GENOMIC DNA]</scope>
    <source>
        <strain evidence="8 11">JSA22</strain>
    </source>
</reference>
<evidence type="ECO:0000256" key="2">
    <source>
        <dbReference type="ARBA" id="ARBA00009765"/>
    </source>
</evidence>
<evidence type="ECO:0000256" key="3">
    <source>
        <dbReference type="ARBA" id="ARBA00022692"/>
    </source>
</evidence>
<feature type="transmembrane region" description="Helical" evidence="6">
    <location>
        <begin position="294"/>
        <end position="313"/>
    </location>
</feature>
<dbReference type="SUPFAM" id="SSF144083">
    <property type="entry name" value="Magnesium transport protein CorA, transmembrane region"/>
    <property type="match status" value="1"/>
</dbReference>
<reference evidence="9 12" key="3">
    <citation type="submission" date="2020-12" db="EMBL/GenBank/DDBJ databases">
        <title>Whole genome sequencing of Lactobacillus plantarum PC518.</title>
        <authorList>
            <person name="Guo Q."/>
        </authorList>
    </citation>
    <scope>NUCLEOTIDE SEQUENCE [LARGE SCALE GENOMIC DNA]</scope>
    <source>
        <strain evidence="9 12">PC518</strain>
    </source>
</reference>
<evidence type="ECO:0000256" key="6">
    <source>
        <dbReference type="SAM" id="Phobius"/>
    </source>
</evidence>
<dbReference type="Proteomes" id="UP000094892">
    <property type="component" value="Unassembled WGS sequence"/>
</dbReference>
<evidence type="ECO:0000313" key="8">
    <source>
        <dbReference type="EMBL" id="ODO62045.1"/>
    </source>
</evidence>
<accession>A0A0G9GRY5</accession>
<dbReference type="KEGG" id="lpb:SH83_09335"/>
<dbReference type="Gene3D" id="1.20.58.340">
    <property type="entry name" value="Magnesium transport protein CorA, transmembrane region"/>
    <property type="match status" value="2"/>
</dbReference>
<keyword evidence="3 6" id="KW-0812">Transmembrane</keyword>
<dbReference type="GO" id="GO:0046873">
    <property type="term" value="F:metal ion transmembrane transporter activity"/>
    <property type="evidence" value="ECO:0007669"/>
    <property type="project" value="InterPro"/>
</dbReference>
<keyword evidence="4 6" id="KW-1133">Transmembrane helix</keyword>
<dbReference type="Pfam" id="PF01544">
    <property type="entry name" value="CorA"/>
    <property type="match status" value="1"/>
</dbReference>
<dbReference type="InterPro" id="IPR045863">
    <property type="entry name" value="CorA_TM1_TM2"/>
</dbReference>
<dbReference type="InterPro" id="IPR002523">
    <property type="entry name" value="MgTranspt_CorA/ZnTranspt_ZntB"/>
</dbReference>
<evidence type="ECO:0000313" key="9">
    <source>
        <dbReference type="EMBL" id="QQM62086.1"/>
    </source>
</evidence>
<dbReference type="GO" id="GO:0016020">
    <property type="term" value="C:membrane"/>
    <property type="evidence" value="ECO:0007669"/>
    <property type="project" value="UniProtKB-SubCell"/>
</dbReference>
<dbReference type="Proteomes" id="UP000076882">
    <property type="component" value="Unassembled WGS sequence"/>
</dbReference>
<dbReference type="AlphaFoldDB" id="A0A0G9GRY5"/>
<evidence type="ECO:0000256" key="4">
    <source>
        <dbReference type="ARBA" id="ARBA00022989"/>
    </source>
</evidence>
<evidence type="ECO:0000313" key="11">
    <source>
        <dbReference type="Proteomes" id="UP000094892"/>
    </source>
</evidence>
<dbReference type="RefSeq" id="WP_003640865.1">
    <property type="nucleotide sequence ID" value="NZ_AP018405.1"/>
</dbReference>
<evidence type="ECO:0000313" key="10">
    <source>
        <dbReference type="Proteomes" id="UP000076882"/>
    </source>
</evidence>
<gene>
    <name evidence="9" type="ORF">JH395_06025</name>
    <name evidence="7" type="ORF">Lp19_3583</name>
    <name evidence="8" type="ORF">LPJSA22_02025</name>
</gene>
<keyword evidence="5 6" id="KW-0472">Membrane</keyword>
<dbReference type="EMBL" id="CP066817">
    <property type="protein sequence ID" value="QQM62086.1"/>
    <property type="molecule type" value="Genomic_DNA"/>
</dbReference>
<dbReference type="EMBL" id="MCOL01000001">
    <property type="protein sequence ID" value="ODO62045.1"/>
    <property type="molecule type" value="Genomic_DNA"/>
</dbReference>
<evidence type="ECO:0000256" key="5">
    <source>
        <dbReference type="ARBA" id="ARBA00023136"/>
    </source>
</evidence>
<evidence type="ECO:0000313" key="7">
    <source>
        <dbReference type="EMBL" id="KZU92297.1"/>
    </source>
</evidence>
<evidence type="ECO:0000256" key="1">
    <source>
        <dbReference type="ARBA" id="ARBA00004141"/>
    </source>
</evidence>
<proteinExistence type="inferred from homology"/>
<dbReference type="SUPFAM" id="SSF143865">
    <property type="entry name" value="CorA soluble domain-like"/>
    <property type="match status" value="1"/>
</dbReference>
<comment type="similarity">
    <text evidence="2">Belongs to the CorA metal ion transporter (MIT) (TC 1.A.35) family.</text>
</comment>
<dbReference type="InterPro" id="IPR047199">
    <property type="entry name" value="CorA-like"/>
</dbReference>
<dbReference type="PANTHER" id="PTHR47891">
    <property type="entry name" value="TRANSPORTER-RELATED"/>
    <property type="match status" value="1"/>
</dbReference>
<feature type="transmembrane region" description="Helical" evidence="6">
    <location>
        <begin position="262"/>
        <end position="282"/>
    </location>
</feature>
<dbReference type="CDD" id="cd12827">
    <property type="entry name" value="EcCorA_ZntB-like_u2"/>
    <property type="match status" value="1"/>
</dbReference>
<organism evidence="7 10">
    <name type="scientific">Lactiplantibacillus plantarum</name>
    <name type="common">Lactobacillus plantarum</name>
    <dbReference type="NCBI Taxonomy" id="1590"/>
    <lineage>
        <taxon>Bacteria</taxon>
        <taxon>Bacillati</taxon>
        <taxon>Bacillota</taxon>
        <taxon>Bacilli</taxon>
        <taxon>Lactobacillales</taxon>
        <taxon>Lactobacillaceae</taxon>
        <taxon>Lactiplantibacillus</taxon>
    </lineage>
</organism>
<name>A0A0G9GRY5_LACPN</name>
<reference evidence="7 10" key="1">
    <citation type="submission" date="2016-03" db="EMBL/GenBank/DDBJ databases">
        <title>Comparative genomics of 54 Lactobacillus plantarum strains reveals genomic uncoupling from niche constraints.</title>
        <authorList>
            <person name="Martino M.E."/>
        </authorList>
    </citation>
    <scope>NUCLEOTIDE SEQUENCE [LARGE SCALE GENOMIC DNA]</scope>
    <source>
        <strain evidence="7 10">19.1</strain>
    </source>
</reference>
<dbReference type="PATRIC" id="fig|1590.142.peg.2014"/>
<comment type="subcellular location">
    <subcellularLocation>
        <location evidence="1">Membrane</location>
        <topology evidence="1">Multi-pass membrane protein</topology>
    </subcellularLocation>
</comment>
<dbReference type="PANTHER" id="PTHR47891:SF2">
    <property type="entry name" value="MAGNESIUM AND COBALT TRANSPORTER"/>
    <property type="match status" value="1"/>
</dbReference>
<sequence length="319" mass="36068">MLQYFTTGKNGLLTTPDDHHDQPYWINVERPTSTEIDQLVTQFDLPKDYLTAILDDAEVSRAEQLSTTQSSQPILIVMQYPKLTTSKLGYLEFQVYPFALILVDQVVITVSNYPASFIQDFVMDPASSKLSLDNHEDFVLTIMWYIEHSFVTALELINQRTSALESRLNQATHNVELFTIMAYQKSLIRFKAALNQNTPTLDAVETSITHFNAPNHQSLTDDIKIETQQASDMAETTNQILQQYSQLVGSVISNNLNDVMKFLTSLTMVLTIPTIIGGIYGMNVKLPGAGLVHAFTWLMLGTIILCIISIEYLRNHDYF</sequence>